<dbReference type="InterPro" id="IPR005064">
    <property type="entry name" value="BUG"/>
</dbReference>
<gene>
    <name evidence="3" type="ordered locus">CNE_BB1p09890</name>
</gene>
<organism evidence="3 4">
    <name type="scientific">Cupriavidus necator (strain ATCC 43291 / DSM 13513 / CCUG 52238 / LMG 8453 / N-1)</name>
    <name type="common">Ralstonia eutropha</name>
    <dbReference type="NCBI Taxonomy" id="1042878"/>
    <lineage>
        <taxon>Bacteria</taxon>
        <taxon>Pseudomonadati</taxon>
        <taxon>Pseudomonadota</taxon>
        <taxon>Betaproteobacteria</taxon>
        <taxon>Burkholderiales</taxon>
        <taxon>Burkholderiaceae</taxon>
        <taxon>Cupriavidus</taxon>
    </lineage>
</organism>
<dbReference type="PANTHER" id="PTHR42928:SF5">
    <property type="entry name" value="BLR1237 PROTEIN"/>
    <property type="match status" value="1"/>
</dbReference>
<keyword evidence="3" id="KW-0614">Plasmid</keyword>
<dbReference type="GeneID" id="34312737"/>
<reference evidence="3 4" key="1">
    <citation type="journal article" date="2011" name="J. Bacteriol.">
        <title>Complete genome sequence of the type strain Cupriavidus necator N-1.</title>
        <authorList>
            <person name="Poehlein A."/>
            <person name="Kusian B."/>
            <person name="Friedrich B."/>
            <person name="Daniel R."/>
            <person name="Bowien B."/>
        </authorList>
    </citation>
    <scope>NUCLEOTIDE SEQUENCE [LARGE SCALE GENOMIC DNA]</scope>
    <source>
        <strain evidence="4">ATCC 43291 / DSM 13513 / CCUG 52238 / LMG 8453 / N-1</strain>
        <plasmid evidence="3 4">pBB1</plasmid>
    </source>
</reference>
<keyword evidence="2" id="KW-0732">Signal</keyword>
<evidence type="ECO:0000256" key="2">
    <source>
        <dbReference type="SAM" id="SignalP"/>
    </source>
</evidence>
<name>F8GUJ6_CUPNN</name>
<dbReference type="CDD" id="cd13578">
    <property type="entry name" value="PBP2_Bug27"/>
    <property type="match status" value="1"/>
</dbReference>
<feature type="chain" id="PRO_5003377833" description="Extra-cytoplasmic solute receptor" evidence="2">
    <location>
        <begin position="27"/>
        <end position="328"/>
    </location>
</feature>
<geneLocation type="plasmid" evidence="3 4">
    <name>pBB1</name>
</geneLocation>
<dbReference type="HOGENOM" id="CLU_045683_0_0_4"/>
<evidence type="ECO:0008006" key="5">
    <source>
        <dbReference type="Google" id="ProtNLM"/>
    </source>
</evidence>
<dbReference type="Pfam" id="PF03401">
    <property type="entry name" value="TctC"/>
    <property type="match status" value="1"/>
</dbReference>
<evidence type="ECO:0000256" key="1">
    <source>
        <dbReference type="ARBA" id="ARBA00006987"/>
    </source>
</evidence>
<dbReference type="PANTHER" id="PTHR42928">
    <property type="entry name" value="TRICARBOXYLATE-BINDING PROTEIN"/>
    <property type="match status" value="1"/>
</dbReference>
<dbReference type="Proteomes" id="UP000006798">
    <property type="component" value="Plasmid pBB1"/>
</dbReference>
<dbReference type="Gene3D" id="3.40.190.10">
    <property type="entry name" value="Periplasmic binding protein-like II"/>
    <property type="match status" value="1"/>
</dbReference>
<protein>
    <recommendedName>
        <fullName evidence="5">Extra-cytoplasmic solute receptor</fullName>
    </recommendedName>
</protein>
<dbReference type="PIRSF" id="PIRSF017082">
    <property type="entry name" value="YflP"/>
    <property type="match status" value="1"/>
</dbReference>
<sequence>MRKTLFRRNLGTVMVVGLTFAANAYAAYPEKPIRLVVPFPPGGATDVIGRIIANKLGTELGQQVIVENRAGATGTIGAEAAAKAPADGYTLLMGTLTTYSTMAILEKGQLRYDLLKDFTPIMVVGSVPLVVVVSQKVQAKSLKELIDFAKDNPNKISFASSGPSSVQRMAAEMLQKEANIHLLHVPYKGSGPAMTDLVGGQVDMMIETVPAAQSFVKSGKLRALAVTVPTRVSMLPDTPTAKEAGLDTLDVSSMFGVLAPAATPAPVVERLNSALAKVLGSVEVQSQLQKQGVYAQTPSSPSQSAAQLRGEHVRWEKLIKDARITADN</sequence>
<evidence type="ECO:0000313" key="3">
    <source>
        <dbReference type="EMBL" id="AEI82400.1"/>
    </source>
</evidence>
<dbReference type="Gene3D" id="3.40.190.150">
    <property type="entry name" value="Bordetella uptake gene, domain 1"/>
    <property type="match status" value="1"/>
</dbReference>
<dbReference type="AlphaFoldDB" id="F8GUJ6"/>
<accession>F8GUJ6</accession>
<comment type="similarity">
    <text evidence="1">Belongs to the UPF0065 (bug) family.</text>
</comment>
<feature type="signal peptide" evidence="2">
    <location>
        <begin position="1"/>
        <end position="26"/>
    </location>
</feature>
<dbReference type="SUPFAM" id="SSF53850">
    <property type="entry name" value="Periplasmic binding protein-like II"/>
    <property type="match status" value="1"/>
</dbReference>
<dbReference type="KEGG" id="cnc:CNE_BB1p09890"/>
<evidence type="ECO:0000313" key="4">
    <source>
        <dbReference type="Proteomes" id="UP000006798"/>
    </source>
</evidence>
<dbReference type="EMBL" id="CP002879">
    <property type="protein sequence ID" value="AEI82400.1"/>
    <property type="molecule type" value="Genomic_DNA"/>
</dbReference>
<dbReference type="RefSeq" id="WP_013959432.1">
    <property type="nucleotide sequence ID" value="NC_015727.1"/>
</dbReference>
<dbReference type="InterPro" id="IPR042100">
    <property type="entry name" value="Bug_dom1"/>
</dbReference>
<proteinExistence type="inferred from homology"/>